<reference evidence="1 2" key="1">
    <citation type="submission" date="2016-10" db="EMBL/GenBank/DDBJ databases">
        <authorList>
            <person name="de Groot N.N."/>
        </authorList>
    </citation>
    <scope>NUCLEOTIDE SEQUENCE [LARGE SCALE GENOMIC DNA]</scope>
    <source>
        <strain evidence="1 2">DSM 26130</strain>
    </source>
</reference>
<gene>
    <name evidence="1" type="ORF">SAMN05216167_11293</name>
</gene>
<name>A0A1I1ZE53_9BACT</name>
<dbReference type="Proteomes" id="UP000198598">
    <property type="component" value="Unassembled WGS sequence"/>
</dbReference>
<evidence type="ECO:0000313" key="1">
    <source>
        <dbReference type="EMBL" id="SFE29965.1"/>
    </source>
</evidence>
<organism evidence="1 2">
    <name type="scientific">Spirosoma endophyticum</name>
    <dbReference type="NCBI Taxonomy" id="662367"/>
    <lineage>
        <taxon>Bacteria</taxon>
        <taxon>Pseudomonadati</taxon>
        <taxon>Bacteroidota</taxon>
        <taxon>Cytophagia</taxon>
        <taxon>Cytophagales</taxon>
        <taxon>Cytophagaceae</taxon>
        <taxon>Spirosoma</taxon>
    </lineage>
</organism>
<dbReference type="AlphaFoldDB" id="A0A1I1ZE53"/>
<protein>
    <submittedName>
        <fullName evidence="1">Uncharacterized protein</fullName>
    </submittedName>
</protein>
<dbReference type="OrthoDB" id="955604at2"/>
<dbReference type="EMBL" id="FOLQ01000012">
    <property type="protein sequence ID" value="SFE29965.1"/>
    <property type="molecule type" value="Genomic_DNA"/>
</dbReference>
<evidence type="ECO:0000313" key="2">
    <source>
        <dbReference type="Proteomes" id="UP000198598"/>
    </source>
</evidence>
<proteinExistence type="predicted"/>
<sequence length="129" mass="14357">METNHFSLRLSSLTADLPINADQQRSAVTAAQDTFEELRRQGVPLHQAIENAESVLLETITPTLDAASRLNDILANDFEQQPELASSPHFPILLQKFMPMLVESESRLANAFIVGLVSEYRDKHLTNGV</sequence>
<keyword evidence="2" id="KW-1185">Reference proteome</keyword>
<accession>A0A1I1ZE53</accession>
<dbReference type="STRING" id="662367.SAMN05216167_11293"/>
<dbReference type="RefSeq" id="WP_093831091.1">
    <property type="nucleotide sequence ID" value="NZ_FOLQ01000012.1"/>
</dbReference>